<accession>A0ABM7QVK1</accession>
<dbReference type="InterPro" id="IPR000888">
    <property type="entry name" value="RmlC-like"/>
</dbReference>
<evidence type="ECO:0000313" key="3">
    <source>
        <dbReference type="Proteomes" id="UP000825100"/>
    </source>
</evidence>
<comment type="pathway">
    <text evidence="1">Carbohydrate biosynthesis; dTDP-L-rhamnose biosynthesis.</text>
</comment>
<keyword evidence="3" id="KW-1185">Reference proteome</keyword>
<dbReference type="PANTHER" id="PTHR21047:SF2">
    <property type="entry name" value="THYMIDINE DIPHOSPHO-4-KETO-RHAMNOSE 3,5-EPIMERASE"/>
    <property type="match status" value="1"/>
</dbReference>
<dbReference type="InterPro" id="IPR014710">
    <property type="entry name" value="RmlC-like_jellyroll"/>
</dbReference>
<proteinExistence type="inferred from homology"/>
<dbReference type="SUPFAM" id="SSF51182">
    <property type="entry name" value="RmlC-like cupins"/>
    <property type="match status" value="1"/>
</dbReference>
<evidence type="ECO:0000256" key="1">
    <source>
        <dbReference type="RuleBase" id="RU364069"/>
    </source>
</evidence>
<dbReference type="EC" id="5.1.3.13" evidence="1"/>
<keyword evidence="1" id="KW-0413">Isomerase</keyword>
<dbReference type="PANTHER" id="PTHR21047">
    <property type="entry name" value="DTDP-6-DEOXY-D-GLUCOSE-3,5 EPIMERASE"/>
    <property type="match status" value="1"/>
</dbReference>
<evidence type="ECO:0000313" key="2">
    <source>
        <dbReference type="EMBL" id="BCX31103.1"/>
    </source>
</evidence>
<dbReference type="Proteomes" id="UP000825100">
    <property type="component" value="Chromosome"/>
</dbReference>
<dbReference type="CDD" id="cd00438">
    <property type="entry name" value="cupin_RmlC"/>
    <property type="match status" value="1"/>
</dbReference>
<dbReference type="NCBIfam" id="TIGR01221">
    <property type="entry name" value="rmlC"/>
    <property type="match status" value="1"/>
</dbReference>
<dbReference type="InterPro" id="IPR011051">
    <property type="entry name" value="RmlC_Cupin_sf"/>
</dbReference>
<gene>
    <name evidence="2" type="primary">rfbC_2</name>
    <name evidence="2" type="ORF">LTWDN19_16700</name>
</gene>
<organism evidence="2 3">
    <name type="scientific">Latilactobacillus curvatus</name>
    <name type="common">Lactobacillus curvatus</name>
    <dbReference type="NCBI Taxonomy" id="28038"/>
    <lineage>
        <taxon>Bacteria</taxon>
        <taxon>Bacillati</taxon>
        <taxon>Bacillota</taxon>
        <taxon>Bacilli</taxon>
        <taxon>Lactobacillales</taxon>
        <taxon>Lactobacillaceae</taxon>
        <taxon>Latilactobacillus</taxon>
    </lineage>
</organism>
<dbReference type="EMBL" id="AP024685">
    <property type="protein sequence ID" value="BCX31103.1"/>
    <property type="molecule type" value="Genomic_DNA"/>
</dbReference>
<comment type="catalytic activity">
    <reaction evidence="1">
        <text>dTDP-4-dehydro-6-deoxy-alpha-D-glucose = dTDP-4-dehydro-beta-L-rhamnose</text>
        <dbReference type="Rhea" id="RHEA:16969"/>
        <dbReference type="ChEBI" id="CHEBI:57649"/>
        <dbReference type="ChEBI" id="CHEBI:62830"/>
        <dbReference type="EC" id="5.1.3.13"/>
    </reaction>
</comment>
<name>A0ABM7QVK1_LATCU</name>
<comment type="function">
    <text evidence="1">Catalyzes the epimerization of the C3' and C5'positions of dTDP-6-deoxy-D-xylo-4-hexulose, forming dTDP-6-deoxy-L-lyxo-4-hexulose.</text>
</comment>
<comment type="similarity">
    <text evidence="1">Belongs to the dTDP-4-dehydrorhamnose 3,5-epimerase family.</text>
</comment>
<reference evidence="2 3" key="1">
    <citation type="submission" date="2021-05" db="EMBL/GenBank/DDBJ databases">
        <title>Complete Genome Sequence of Latilactobacillus sp. Strain WDN19, a High D-Aspartate-producing Lactic Acid Bacterium Isolated from a Japanese Pickle.</title>
        <authorList>
            <person name="Kajitani K."/>
            <person name="Takahashi S."/>
        </authorList>
    </citation>
    <scope>NUCLEOTIDE SEQUENCE [LARGE SCALE GENOMIC DNA]</scope>
    <source>
        <strain evidence="2 3">WDN19</strain>
    </source>
</reference>
<dbReference type="RefSeq" id="WP_221276377.1">
    <property type="nucleotide sequence ID" value="NZ_AP024685.1"/>
</dbReference>
<protein>
    <recommendedName>
        <fullName evidence="1">dTDP-4-dehydrorhamnose 3,5-epimerase</fullName>
        <ecNumber evidence="1">5.1.3.13</ecNumber>
    </recommendedName>
    <alternativeName>
        <fullName evidence="1">Thymidine diphospho-4-keto-rhamnose 3,5-epimerase</fullName>
    </alternativeName>
</protein>
<sequence length="193" mass="21663">MGKLKVTTTKLQDVKIIEPAVFGDHRGFFTESYSDRDFKEAGIDIDFIQDNHSLSTQAGVLRGLHFQRGKAAQTKLIRVVTGAVLDVIVDVRAGSPTYKQWEGYILSASNHRQLLVPKGFAHGFVTLTDNVNFLYKCDGYYDAETDGGISFKTPELNIDWPIDFDQAITSEKDANQPTFTEFEKDNPFVYGEI</sequence>
<comment type="subunit">
    <text evidence="1">Homodimer.</text>
</comment>
<dbReference type="Pfam" id="PF00908">
    <property type="entry name" value="dTDP_sugar_isom"/>
    <property type="match status" value="1"/>
</dbReference>
<dbReference type="Gene3D" id="2.60.120.10">
    <property type="entry name" value="Jelly Rolls"/>
    <property type="match status" value="1"/>
</dbReference>